<dbReference type="SUPFAM" id="SSF56349">
    <property type="entry name" value="DNA breaking-rejoining enzymes"/>
    <property type="match status" value="1"/>
</dbReference>
<name>K9Y0S3_STAC7</name>
<dbReference type="InterPro" id="IPR050090">
    <property type="entry name" value="Tyrosine_recombinase_XerCD"/>
</dbReference>
<proteinExistence type="inferred from homology"/>
<dbReference type="AlphaFoldDB" id="K9Y0S3"/>
<reference evidence="8" key="3">
    <citation type="journal article" date="2013" name="Proc. Natl. Acad. Sci. U.S.A.">
        <title>Improving the coverage of the cyanobacterial phylum using diversity-driven genome sequencing.</title>
        <authorList>
            <person name="Shih P.M."/>
            <person name="Wu D."/>
            <person name="Latifi A."/>
            <person name="Axen S.D."/>
            <person name="Fewer D.P."/>
            <person name="Talla E."/>
            <person name="Calteau A."/>
            <person name="Cai F."/>
            <person name="Tandeau de Marsac N."/>
            <person name="Rippka R."/>
            <person name="Herdman M."/>
            <person name="Sivonen K."/>
            <person name="Coursin T."/>
            <person name="Laurent T."/>
            <person name="Goodwin L."/>
            <person name="Nolan M."/>
            <person name="Davenport K.W."/>
            <person name="Han C.S."/>
            <person name="Rubin E.M."/>
            <person name="Eisen J.A."/>
            <person name="Woyke T."/>
            <person name="Gugger M."/>
            <person name="Kerfeld C.A."/>
        </authorList>
    </citation>
    <scope>NUCLEOTIDE SEQUENCE [LARGE SCALE GENOMIC DNA]</scope>
    <source>
        <strain evidence="8">ATCC 29371 / PCC 7437</strain>
        <plasmid evidence="8">Plasmid pSTA7437.01</plasmid>
    </source>
</reference>
<comment type="similarity">
    <text evidence="1">Belongs to the 'phage' integrase family.</text>
</comment>
<dbReference type="HOGENOM" id="CLU_030252_1_1_3"/>
<keyword evidence="8" id="KW-1185">Reference proteome</keyword>
<dbReference type="PROSITE" id="PS51898">
    <property type="entry name" value="TYR_RECOMBINASE"/>
    <property type="match status" value="1"/>
</dbReference>
<dbReference type="PANTHER" id="PTHR30349">
    <property type="entry name" value="PHAGE INTEGRASE-RELATED"/>
    <property type="match status" value="1"/>
</dbReference>
<evidence type="ECO:0000313" key="7">
    <source>
        <dbReference type="EMBL" id="AFZ38016.1"/>
    </source>
</evidence>
<dbReference type="STRING" id="111780.Sta7437_3400"/>
<reference evidence="7" key="2">
    <citation type="submission" date="2012-06" db="EMBL/GenBank/DDBJ databases">
        <title>Finished plasmid 1 of genome of Stanieria cyanosphaera PCC 7437.</title>
        <authorList>
            <consortium name="US DOE Joint Genome Institute"/>
            <person name="Gugger M."/>
            <person name="Coursin T."/>
            <person name="Rippka R."/>
            <person name="Tandeau De Marsac N."/>
            <person name="Huntemann M."/>
            <person name="Wei C.-L."/>
            <person name="Han J."/>
            <person name="Detter J.C."/>
            <person name="Han C."/>
            <person name="Tapia R."/>
            <person name="Davenport K."/>
            <person name="Daligault H."/>
            <person name="Erkkila T."/>
            <person name="Gu W."/>
            <person name="Munk A.C.C."/>
            <person name="Teshima H."/>
            <person name="Xu Y."/>
            <person name="Chain P."/>
            <person name="Chen A."/>
            <person name="Krypides N."/>
            <person name="Mavromatis K."/>
            <person name="Markowitz V."/>
            <person name="Szeto E."/>
            <person name="Ivanova N."/>
            <person name="Mikhailova N."/>
            <person name="Ovchinnikova G."/>
            <person name="Pagani I."/>
            <person name="Pati A."/>
            <person name="Goodwin L."/>
            <person name="Peters L."/>
            <person name="Pitluck S."/>
            <person name="Woyke T."/>
            <person name="Kerfeld C."/>
        </authorList>
    </citation>
    <scope>NUCLEOTIDE SEQUENCE</scope>
    <source>
        <strain evidence="7">PCC 7437</strain>
        <plasmid evidence="7">pSTA7437.01</plasmid>
    </source>
</reference>
<dbReference type="OrthoDB" id="568347at2"/>
<accession>K9Y0S3</accession>
<keyword evidence="3" id="KW-0233">DNA recombination</keyword>
<evidence type="ECO:0000256" key="2">
    <source>
        <dbReference type="ARBA" id="ARBA00023125"/>
    </source>
</evidence>
<evidence type="ECO:0000313" key="6">
    <source>
        <dbReference type="EMBL" id="AFZ37537.1"/>
    </source>
</evidence>
<dbReference type="EMBL" id="CP003653">
    <property type="protein sequence ID" value="AFZ37537.1"/>
    <property type="molecule type" value="Genomic_DNA"/>
</dbReference>
<dbReference type="KEGG" id="scs:Sta7437_4060"/>
<dbReference type="GO" id="GO:0003677">
    <property type="term" value="F:DNA binding"/>
    <property type="evidence" value="ECO:0007669"/>
    <property type="project" value="UniProtKB-KW"/>
</dbReference>
<dbReference type="EMBL" id="CP003653">
    <property type="protein sequence ID" value="AFZ36906.1"/>
    <property type="molecule type" value="Genomic_DNA"/>
</dbReference>
<dbReference type="RefSeq" id="WP_015194568.1">
    <property type="nucleotide sequence ID" value="NC_019748.1"/>
</dbReference>
<dbReference type="EMBL" id="CP003654">
    <property type="protein sequence ID" value="AFZ38016.1"/>
    <property type="molecule type" value="Genomic_DNA"/>
</dbReference>
<dbReference type="Proteomes" id="UP000010473">
    <property type="component" value="Plasmid pSTA7437.01"/>
</dbReference>
<dbReference type="KEGG" id="scs:Sta7437_3400"/>
<dbReference type="GO" id="GO:0006310">
    <property type="term" value="P:DNA recombination"/>
    <property type="evidence" value="ECO:0007669"/>
    <property type="project" value="UniProtKB-KW"/>
</dbReference>
<organism evidence="6 8">
    <name type="scientific">Stanieria cyanosphaera (strain ATCC 29371 / PCC 7437)</name>
    <dbReference type="NCBI Taxonomy" id="111780"/>
    <lineage>
        <taxon>Bacteria</taxon>
        <taxon>Bacillati</taxon>
        <taxon>Cyanobacteriota</taxon>
        <taxon>Cyanophyceae</taxon>
        <taxon>Pleurocapsales</taxon>
        <taxon>Dermocarpellaceae</taxon>
        <taxon>Stanieria</taxon>
    </lineage>
</organism>
<feature type="domain" description="Tyr recombinase" evidence="4">
    <location>
        <begin position="207"/>
        <end position="424"/>
    </location>
</feature>
<dbReference type="InterPro" id="IPR002104">
    <property type="entry name" value="Integrase_catalytic"/>
</dbReference>
<dbReference type="InterPro" id="IPR011010">
    <property type="entry name" value="DNA_brk_join_enz"/>
</dbReference>
<dbReference type="PANTHER" id="PTHR30349:SF41">
    <property type="entry name" value="INTEGRASE_RECOMBINASE PROTEIN MJ0367-RELATED"/>
    <property type="match status" value="1"/>
</dbReference>
<evidence type="ECO:0000313" key="5">
    <source>
        <dbReference type="EMBL" id="AFZ36906.1"/>
    </source>
</evidence>
<dbReference type="KEGG" id="scs:Sta7437_4557"/>
<dbReference type="GO" id="GO:0015074">
    <property type="term" value="P:DNA integration"/>
    <property type="evidence" value="ECO:0007669"/>
    <property type="project" value="InterPro"/>
</dbReference>
<dbReference type="InterPro" id="IPR013762">
    <property type="entry name" value="Integrase-like_cat_sf"/>
</dbReference>
<sequence>MQKISISKSKDKEIVCPRCCSIKVKTWAKSKARQQYKCDDCGRFFYKNPKLQSAKDILPSDITPKEMRIYDIWDLRVFGKEATTGGLYTANFSMINPEWFKKTVKDYIWYNSSQYSTSELLRKLTEFRRFSRYLTEKRATVKPQDIDRLLVIEAINYASQDLKVSKSLSIFITTLKYFFEFCNSNNLIEISSKQLIFESDYPKAERKIIKEIPSDVIKQIRQHLDSLPKPIKIAISILIETGMRISEVCSLKLNCISQDSDGDWWVSLYRIKLKKEDRLFISKELAQSILQQQEFIKNNLGRDFSYLFCSTEGSGWFASYTNTPKRRASVKRELSHFIPVKKLIKQPLIRGYLHQLAHEHNITDISGEIYPVWKCHRFRHTHLTDLARKGMGIAHIMQRGGHASPSMSMHYIHLTNDDQKKKMKEVWDNTHFNMEGEIVAPVNPDLDTAEMQWIKKGMGVQTTDNGYCTLLWTQTCPHQDLPCKSCGSWVTTLDFLDSHKQELKETEKIIENARQKGYQRQIEKNVPRAERLKRIISGMEKHKTMRGLGHNEWEEKE</sequence>
<dbReference type="Proteomes" id="UP000010473">
    <property type="component" value="Chromosome"/>
</dbReference>
<dbReference type="Pfam" id="PF00589">
    <property type="entry name" value="Phage_integrase"/>
    <property type="match status" value="1"/>
</dbReference>
<gene>
    <name evidence="5" type="ordered locus">Sta7437_3400</name>
    <name evidence="6" type="ordered locus">Sta7437_4060</name>
    <name evidence="7" type="ordered locus">Sta7437_4557</name>
</gene>
<geneLocation type="plasmid" evidence="7 8">
    <name>pSTA7437.01</name>
</geneLocation>
<evidence type="ECO:0000256" key="1">
    <source>
        <dbReference type="ARBA" id="ARBA00008857"/>
    </source>
</evidence>
<evidence type="ECO:0000313" key="8">
    <source>
        <dbReference type="Proteomes" id="UP000010473"/>
    </source>
</evidence>
<evidence type="ECO:0000256" key="3">
    <source>
        <dbReference type="ARBA" id="ARBA00023172"/>
    </source>
</evidence>
<keyword evidence="2" id="KW-0238">DNA-binding</keyword>
<evidence type="ECO:0000259" key="4">
    <source>
        <dbReference type="PROSITE" id="PS51898"/>
    </source>
</evidence>
<reference evidence="6" key="1">
    <citation type="submission" date="2012-06" db="EMBL/GenBank/DDBJ databases">
        <title>Finished chromosome of genome of Stanieria cyanosphaera PCC 7437.</title>
        <authorList>
            <consortium name="US DOE Joint Genome Institute"/>
            <person name="Gugger M."/>
            <person name="Coursin T."/>
            <person name="Rippka R."/>
            <person name="Tandeau De Marsac N."/>
            <person name="Huntemann M."/>
            <person name="Wei C.-L."/>
            <person name="Han J."/>
            <person name="Detter J.C."/>
            <person name="Han C."/>
            <person name="Tapia R."/>
            <person name="Davenport K."/>
            <person name="Daligault H."/>
            <person name="Erkkila T."/>
            <person name="Gu W."/>
            <person name="Munk A.C.C."/>
            <person name="Teshima H."/>
            <person name="Xu Y."/>
            <person name="Chain P."/>
            <person name="Chen A."/>
            <person name="Krypides N."/>
            <person name="Mavromatis K."/>
            <person name="Markowitz V."/>
            <person name="Szeto E."/>
            <person name="Ivanova N."/>
            <person name="Mikhailova N."/>
            <person name="Ovchinnikova G."/>
            <person name="Pagani I."/>
            <person name="Pati A."/>
            <person name="Goodwin L."/>
            <person name="Peters L."/>
            <person name="Pitluck S."/>
            <person name="Woyke T."/>
            <person name="Kerfeld C."/>
        </authorList>
    </citation>
    <scope>NUCLEOTIDE SEQUENCE</scope>
    <source>
        <strain evidence="6">PCC 7437</strain>
    </source>
</reference>
<dbReference type="eggNOG" id="COG0582">
    <property type="taxonomic scope" value="Bacteria"/>
</dbReference>
<dbReference type="Gene3D" id="1.10.443.10">
    <property type="entry name" value="Intergrase catalytic core"/>
    <property type="match status" value="1"/>
</dbReference>
<protein>
    <submittedName>
        <fullName evidence="6">Integrase family protein</fullName>
    </submittedName>
</protein>
<keyword evidence="7" id="KW-0614">Plasmid</keyword>